<keyword evidence="2" id="KW-1185">Reference proteome</keyword>
<evidence type="ECO:0000313" key="2">
    <source>
        <dbReference type="Proteomes" id="UP000025241"/>
    </source>
</evidence>
<evidence type="ECO:0000313" key="1">
    <source>
        <dbReference type="EMBL" id="CDF84987.1"/>
    </source>
</evidence>
<dbReference type="AlphaFoldDB" id="A0A024HKD6"/>
<accession>A0A024HKD6</accession>
<dbReference type="PATRIC" id="fig|1301098.3.peg.3654"/>
<name>A0A024HKD6_PSEKB</name>
<gene>
    <name evidence="1" type="ORF">PKB_3648</name>
</gene>
<dbReference type="KEGG" id="pkc:PKB_3648"/>
<dbReference type="EMBL" id="HG322950">
    <property type="protein sequence ID" value="CDF84987.1"/>
    <property type="molecule type" value="Genomic_DNA"/>
</dbReference>
<sequence>MSHPVQEIVLREGDRLLLADGTELRVRRIVNGRVSWEIQEVEAPRARRAWLPWPMRSPLLRGH</sequence>
<reference evidence="1 2" key="1">
    <citation type="submission" date="2013-03" db="EMBL/GenBank/DDBJ databases">
        <authorList>
            <person name="Linke B."/>
        </authorList>
    </citation>
    <scope>NUCLEOTIDE SEQUENCE [LARGE SCALE GENOMIC DNA]</scope>
    <source>
        <strain evidence="1 2">B13</strain>
    </source>
</reference>
<dbReference type="RefSeq" id="WP_156958044.1">
    <property type="nucleotide sequence ID" value="NZ_HG322950.1"/>
</dbReference>
<organism evidence="1 2">
    <name type="scientific">Pseudomonas knackmussii (strain DSM 6978 / CCUG 54928 / LMG 23759 / B13)</name>
    <dbReference type="NCBI Taxonomy" id="1301098"/>
    <lineage>
        <taxon>Bacteria</taxon>
        <taxon>Pseudomonadati</taxon>
        <taxon>Pseudomonadota</taxon>
        <taxon>Gammaproteobacteria</taxon>
        <taxon>Pseudomonadales</taxon>
        <taxon>Pseudomonadaceae</taxon>
        <taxon>Pseudomonas</taxon>
    </lineage>
</organism>
<dbReference type="HOGENOM" id="CLU_2882640_0_0_6"/>
<proteinExistence type="predicted"/>
<protein>
    <submittedName>
        <fullName evidence="1">Uncharacterized protein</fullName>
    </submittedName>
</protein>
<dbReference type="Proteomes" id="UP000025241">
    <property type="component" value="Chromosome I"/>
</dbReference>
<reference evidence="1 2" key="2">
    <citation type="submission" date="2014-05" db="EMBL/GenBank/DDBJ databases">
        <title>Genome sequence of the 3-chlorobenzoate degrading bacterium Pseudomonas knackmussii B13 shows multiple evidence for horizontal gene transfer.</title>
        <authorList>
            <person name="Miyazaki R."/>
            <person name="Bertelli C."/>
            <person name="Falquet L."/>
            <person name="Robinson-Rechavi M."/>
            <person name="Gharib W."/>
            <person name="Roy S."/>
            <person name="Van der Meer J.R."/>
        </authorList>
    </citation>
    <scope>NUCLEOTIDE SEQUENCE [LARGE SCALE GENOMIC DNA]</scope>
    <source>
        <strain evidence="1 2">B13</strain>
    </source>
</reference>
<dbReference type="OrthoDB" id="6904339at2"/>